<dbReference type="AlphaFoldDB" id="A0A2N9EU86"/>
<proteinExistence type="predicted"/>
<keyword evidence="1" id="KW-0677">Repeat</keyword>
<dbReference type="PANTHER" id="PTHR32410:SF163">
    <property type="entry name" value="DC1 DOMAIN-CONTAINING PROTEIN"/>
    <property type="match status" value="1"/>
</dbReference>
<feature type="domain" description="DC1" evidence="2">
    <location>
        <begin position="166"/>
        <end position="205"/>
    </location>
</feature>
<reference evidence="3" key="1">
    <citation type="submission" date="2018-02" db="EMBL/GenBank/DDBJ databases">
        <authorList>
            <person name="Cohen D.B."/>
            <person name="Kent A.D."/>
        </authorList>
    </citation>
    <scope>NUCLEOTIDE SEQUENCE</scope>
</reference>
<dbReference type="SUPFAM" id="SSF57889">
    <property type="entry name" value="Cysteine-rich domain"/>
    <property type="match status" value="2"/>
</dbReference>
<evidence type="ECO:0000256" key="1">
    <source>
        <dbReference type="ARBA" id="ARBA00022737"/>
    </source>
</evidence>
<name>A0A2N9EU86_FAGSY</name>
<accession>A0A2N9EU86</accession>
<dbReference type="InterPro" id="IPR053192">
    <property type="entry name" value="Vacuole_Formation_Reg"/>
</dbReference>
<gene>
    <name evidence="3" type="ORF">FSB_LOCUS6284</name>
</gene>
<dbReference type="InterPro" id="IPR046349">
    <property type="entry name" value="C1-like_sf"/>
</dbReference>
<sequence>MGVLNIYRQKLHATVAENVTSTFIPHVPNYPASCNTPYIGNILSISTKHHHMMGGLAFAMAVTYLADRLFTTAPFVNLTLISNVLRYLSPSKLKIMTTHGPSSGTQSHLFVMLVVKKARACPIYVVNVDYGSTTIVLPYHAWCELCDFDLDVPCSLLSDMLTHVGHEHPLILSSTTNAEECSACNSKRKIFRCTKCEFTLDFGCATLPLTVEYKQHEHPFTLRSTAEDD</sequence>
<evidence type="ECO:0000259" key="2">
    <source>
        <dbReference type="Pfam" id="PF03107"/>
    </source>
</evidence>
<protein>
    <recommendedName>
        <fullName evidence="2">DC1 domain-containing protein</fullName>
    </recommendedName>
</protein>
<organism evidence="3">
    <name type="scientific">Fagus sylvatica</name>
    <name type="common">Beechnut</name>
    <dbReference type="NCBI Taxonomy" id="28930"/>
    <lineage>
        <taxon>Eukaryota</taxon>
        <taxon>Viridiplantae</taxon>
        <taxon>Streptophyta</taxon>
        <taxon>Embryophyta</taxon>
        <taxon>Tracheophyta</taxon>
        <taxon>Spermatophyta</taxon>
        <taxon>Magnoliopsida</taxon>
        <taxon>eudicotyledons</taxon>
        <taxon>Gunneridae</taxon>
        <taxon>Pentapetalae</taxon>
        <taxon>rosids</taxon>
        <taxon>fabids</taxon>
        <taxon>Fagales</taxon>
        <taxon>Fagaceae</taxon>
        <taxon>Fagus</taxon>
    </lineage>
</organism>
<dbReference type="InterPro" id="IPR004146">
    <property type="entry name" value="DC1"/>
</dbReference>
<dbReference type="EMBL" id="OIVN01000330">
    <property type="protein sequence ID" value="SPC78402.1"/>
    <property type="molecule type" value="Genomic_DNA"/>
</dbReference>
<evidence type="ECO:0000313" key="3">
    <source>
        <dbReference type="EMBL" id="SPC78402.1"/>
    </source>
</evidence>
<dbReference type="PANTHER" id="PTHR32410">
    <property type="entry name" value="CYSTEINE/HISTIDINE-RICH C1 DOMAIN FAMILY PROTEIN"/>
    <property type="match status" value="1"/>
</dbReference>
<dbReference type="Pfam" id="PF03107">
    <property type="entry name" value="C1_2"/>
    <property type="match status" value="1"/>
</dbReference>